<protein>
    <recommendedName>
        <fullName evidence="1">CxC2-like cysteine cluster KDZ transposase-associated domain-containing protein</fullName>
    </recommendedName>
</protein>
<accession>A0AAD7DRL6</accession>
<dbReference type="Proteomes" id="UP001221757">
    <property type="component" value="Unassembled WGS sequence"/>
</dbReference>
<sequence>MLGEFLNYFGEFPVDGKGWIADVANHYACASSAHHAQRLQQQSQLNQLPAQPCRDAVIGFDAVQGTTDLTADCRVYISNNSLRRVSGFSVFRVVDKLLNIGQKRRCLHPDKLKDDLASWVPVDDTNLDLDPELLAEMEHISGMCKRKRYQSLNDLMAQWQPMKQFFLDETLCREGLGNCSMELQCGLCDMDLNTEPASAPADAAGHKHFFHCGECGEFLQCQECCLARHKLTPLHFLKTGRFWKAATLLEISLVYQVGRTRCTCPSPAPARSMVVIDTMGIHTVKFQYCGCNRKVVTDNLHQLLSNTWYPVSLMDPGTCATFNVLDFFRLLTMVGNVNACNFMMSLEHRTDGLLASGLKSTLVHSGQHGVIIWLML</sequence>
<dbReference type="AlphaFoldDB" id="A0AAD7DRL6"/>
<evidence type="ECO:0000313" key="2">
    <source>
        <dbReference type="EMBL" id="KAJ7698102.1"/>
    </source>
</evidence>
<name>A0AAD7DRL6_MYCRO</name>
<dbReference type="InterPro" id="IPR041457">
    <property type="entry name" value="CxC2_KDZ-assoc"/>
</dbReference>
<feature type="domain" description="CxC2-like cysteine cluster KDZ transposase-associated" evidence="1">
    <location>
        <begin position="250"/>
        <end position="352"/>
    </location>
</feature>
<dbReference type="Pfam" id="PF18803">
    <property type="entry name" value="CxC2"/>
    <property type="match status" value="1"/>
</dbReference>
<proteinExistence type="predicted"/>
<evidence type="ECO:0000313" key="3">
    <source>
        <dbReference type="Proteomes" id="UP001221757"/>
    </source>
</evidence>
<keyword evidence="3" id="KW-1185">Reference proteome</keyword>
<comment type="caution">
    <text evidence="2">The sequence shown here is derived from an EMBL/GenBank/DDBJ whole genome shotgun (WGS) entry which is preliminary data.</text>
</comment>
<organism evidence="2 3">
    <name type="scientific">Mycena rosella</name>
    <name type="common">Pink bonnet</name>
    <name type="synonym">Agaricus rosellus</name>
    <dbReference type="NCBI Taxonomy" id="1033263"/>
    <lineage>
        <taxon>Eukaryota</taxon>
        <taxon>Fungi</taxon>
        <taxon>Dikarya</taxon>
        <taxon>Basidiomycota</taxon>
        <taxon>Agaricomycotina</taxon>
        <taxon>Agaricomycetes</taxon>
        <taxon>Agaricomycetidae</taxon>
        <taxon>Agaricales</taxon>
        <taxon>Marasmiineae</taxon>
        <taxon>Mycenaceae</taxon>
        <taxon>Mycena</taxon>
    </lineage>
</organism>
<gene>
    <name evidence="2" type="ORF">B0H17DRAFT_1130028</name>
</gene>
<evidence type="ECO:0000259" key="1">
    <source>
        <dbReference type="Pfam" id="PF18803"/>
    </source>
</evidence>
<dbReference type="EMBL" id="JARKIE010000027">
    <property type="protein sequence ID" value="KAJ7698102.1"/>
    <property type="molecule type" value="Genomic_DNA"/>
</dbReference>
<reference evidence="2" key="1">
    <citation type="submission" date="2023-03" db="EMBL/GenBank/DDBJ databases">
        <title>Massive genome expansion in bonnet fungi (Mycena s.s.) driven by repeated elements and novel gene families across ecological guilds.</title>
        <authorList>
            <consortium name="Lawrence Berkeley National Laboratory"/>
            <person name="Harder C.B."/>
            <person name="Miyauchi S."/>
            <person name="Viragh M."/>
            <person name="Kuo A."/>
            <person name="Thoen E."/>
            <person name="Andreopoulos B."/>
            <person name="Lu D."/>
            <person name="Skrede I."/>
            <person name="Drula E."/>
            <person name="Henrissat B."/>
            <person name="Morin E."/>
            <person name="Kohler A."/>
            <person name="Barry K."/>
            <person name="LaButti K."/>
            <person name="Morin E."/>
            <person name="Salamov A."/>
            <person name="Lipzen A."/>
            <person name="Mereny Z."/>
            <person name="Hegedus B."/>
            <person name="Baldrian P."/>
            <person name="Stursova M."/>
            <person name="Weitz H."/>
            <person name="Taylor A."/>
            <person name="Grigoriev I.V."/>
            <person name="Nagy L.G."/>
            <person name="Martin F."/>
            <person name="Kauserud H."/>
        </authorList>
    </citation>
    <scope>NUCLEOTIDE SEQUENCE</scope>
    <source>
        <strain evidence="2">CBHHK067</strain>
    </source>
</reference>